<feature type="region of interest" description="Disordered" evidence="1">
    <location>
        <begin position="21"/>
        <end position="52"/>
    </location>
</feature>
<dbReference type="HOGENOM" id="CLU_1261839_0_0_1"/>
<protein>
    <submittedName>
        <fullName evidence="3">Ac transposable element-derived protein 4</fullName>
    </submittedName>
</protein>
<evidence type="ECO:0000313" key="3">
    <source>
        <dbReference type="EMBL" id="EQB60140.1"/>
    </source>
</evidence>
<dbReference type="AlphaFoldDB" id="T0MGG5"/>
<reference evidence="3 4" key="1">
    <citation type="journal article" date="2013" name="BMC Genomics">
        <title>Genome sequencing and comparative genomics of honey bee microsporidia, Nosema apis reveal novel insights into host-parasite interactions.</title>
        <authorList>
            <person name="Chen Yp."/>
            <person name="Pettis J.S."/>
            <person name="Zhao Y."/>
            <person name="Liu X."/>
            <person name="Tallon L.J."/>
            <person name="Sadzewicz L.D."/>
            <person name="Li R."/>
            <person name="Zheng H."/>
            <person name="Huang S."/>
            <person name="Zhang X."/>
            <person name="Hamilton M.C."/>
            <person name="Pernal S.F."/>
            <person name="Melathopoulos A.P."/>
            <person name="Yan X."/>
            <person name="Evans J.D."/>
        </authorList>
    </citation>
    <scope>NUCLEOTIDE SEQUENCE [LARGE SCALE GENOMIC DNA]</scope>
    <source>
        <strain evidence="3 4">BRL 01</strain>
    </source>
</reference>
<gene>
    <name evidence="3" type="ORF">NAPIS_ORF02294</name>
</gene>
<dbReference type="EMBL" id="KE647329">
    <property type="protein sequence ID" value="EQB60140.1"/>
    <property type="molecule type" value="Genomic_DNA"/>
</dbReference>
<organism evidence="3 4">
    <name type="scientific">Vairimorpha apis BRL 01</name>
    <dbReference type="NCBI Taxonomy" id="1037528"/>
    <lineage>
        <taxon>Eukaryota</taxon>
        <taxon>Fungi</taxon>
        <taxon>Fungi incertae sedis</taxon>
        <taxon>Microsporidia</taxon>
        <taxon>Nosematidae</taxon>
        <taxon>Vairimorpha</taxon>
    </lineage>
</organism>
<accession>T0MGG5</accession>
<evidence type="ECO:0000313" key="4">
    <source>
        <dbReference type="Proteomes" id="UP000053780"/>
    </source>
</evidence>
<keyword evidence="4" id="KW-1185">Reference proteome</keyword>
<feature type="domain" description="PiggyBac transposable element-derived protein" evidence="2">
    <location>
        <begin position="130"/>
        <end position="218"/>
    </location>
</feature>
<proteinExistence type="predicted"/>
<dbReference type="Proteomes" id="UP000053780">
    <property type="component" value="Unassembled WGS sequence"/>
</dbReference>
<dbReference type="VEuPathDB" id="MicrosporidiaDB:NAPIS_ORF02294"/>
<evidence type="ECO:0000256" key="1">
    <source>
        <dbReference type="SAM" id="MobiDB-lite"/>
    </source>
</evidence>
<dbReference type="InterPro" id="IPR029526">
    <property type="entry name" value="PGBD"/>
</dbReference>
<dbReference type="OrthoDB" id="8123139at2759"/>
<dbReference type="Pfam" id="PF13843">
    <property type="entry name" value="DDE_Tnp_1_7"/>
    <property type="match status" value="1"/>
</dbReference>
<feature type="compositionally biased region" description="Acidic residues" evidence="1">
    <location>
        <begin position="21"/>
        <end position="40"/>
    </location>
</feature>
<evidence type="ECO:0000259" key="2">
    <source>
        <dbReference type="Pfam" id="PF13843"/>
    </source>
</evidence>
<sequence>MSRHSINIKLLENINNIDEECSEDEREFSDNEDDKEENDFDLFGNDSDTDSDQENILNIRRRQKRRIFVISSESENEEELTETAIDGTEWQEIKERSNPGRTEMHNIFRETSGPTGHSKRTIMKEKFFTAFSLIVDHNTIEHIRNCTEAEAFRVLGTKWNLSTAKLYAFIGLLYARGAYEARNLDISLLWNKKWGPAFFSNTMSRNAFTEIIRLFRFDF</sequence>
<name>T0MGG5_9MICR</name>